<dbReference type="AlphaFoldDB" id="A0A7Y0AXJ0"/>
<protein>
    <submittedName>
        <fullName evidence="2">Uncharacterized protein</fullName>
    </submittedName>
</protein>
<dbReference type="EMBL" id="JABBGK010000002">
    <property type="protein sequence ID" value="NML75276.1"/>
    <property type="molecule type" value="Genomic_DNA"/>
</dbReference>
<comment type="caution">
    <text evidence="2">The sequence shown here is derived from an EMBL/GenBank/DDBJ whole genome shotgun (WGS) entry which is preliminary data.</text>
</comment>
<accession>A0A7Y0AXJ0</accession>
<dbReference type="RefSeq" id="WP_169592111.1">
    <property type="nucleotide sequence ID" value="NZ_JABBGK010000002.1"/>
</dbReference>
<feature type="transmembrane region" description="Helical" evidence="1">
    <location>
        <begin position="65"/>
        <end position="84"/>
    </location>
</feature>
<evidence type="ECO:0000256" key="1">
    <source>
        <dbReference type="SAM" id="Phobius"/>
    </source>
</evidence>
<evidence type="ECO:0000313" key="3">
    <source>
        <dbReference type="Proteomes" id="UP000541470"/>
    </source>
</evidence>
<evidence type="ECO:0000313" key="2">
    <source>
        <dbReference type="EMBL" id="NML75276.1"/>
    </source>
</evidence>
<keyword evidence="1" id="KW-1133">Transmembrane helix</keyword>
<proteinExistence type="predicted"/>
<gene>
    <name evidence="2" type="ORF">HHL25_14185</name>
</gene>
<keyword evidence="3" id="KW-1185">Reference proteome</keyword>
<keyword evidence="1" id="KW-0812">Transmembrane</keyword>
<keyword evidence="1" id="KW-0472">Membrane</keyword>
<reference evidence="2 3" key="1">
    <citation type="submission" date="2020-04" db="EMBL/GenBank/DDBJ databases">
        <title>Rhizobium sp. S-51 isolated from soil.</title>
        <authorList>
            <person name="Dahal R.H."/>
        </authorList>
    </citation>
    <scope>NUCLEOTIDE SEQUENCE [LARGE SCALE GENOMIC DNA]</scope>
    <source>
        <strain evidence="2 3">S-51</strain>
    </source>
</reference>
<feature type="transmembrane region" description="Helical" evidence="1">
    <location>
        <begin position="90"/>
        <end position="116"/>
    </location>
</feature>
<name>A0A7Y0AXJ0_9HYPH</name>
<dbReference type="Proteomes" id="UP000541470">
    <property type="component" value="Unassembled WGS sequence"/>
</dbReference>
<sequence>MVEILPPKKTDDGNEGGSQNGNHLLINHLHYYANDLAELRKLAEVDPDLAKAVVAQRDEENKRIVGSYNLGLVLAALLLAVTLAALTSLIIFAGIVATLVCAVGLLSCALFMRVILTGEWSDTSWLGKVINYLVKLLGGSTDET</sequence>
<organism evidence="2 3">
    <name type="scientific">Rhizobium terricola</name>
    <dbReference type="NCBI Taxonomy" id="2728849"/>
    <lineage>
        <taxon>Bacteria</taxon>
        <taxon>Pseudomonadati</taxon>
        <taxon>Pseudomonadota</taxon>
        <taxon>Alphaproteobacteria</taxon>
        <taxon>Hyphomicrobiales</taxon>
        <taxon>Rhizobiaceae</taxon>
        <taxon>Rhizobium/Agrobacterium group</taxon>
        <taxon>Rhizobium</taxon>
    </lineage>
</organism>